<sequence>MDFTILGLDHVQLTAPKGTEEKARGFYGIVLGLREIEKPGQLKSGGGCWFECGNHEIHIGVESDFAPALKAHPGIVVKNIGAIRSRLEENGFEVKEDTRIEDRKRIFVNDPFGNRVEFLEYL</sequence>
<dbReference type="InterPro" id="IPR029068">
    <property type="entry name" value="Glyas_Bleomycin-R_OHBP_Dase"/>
</dbReference>
<evidence type="ECO:0000313" key="3">
    <source>
        <dbReference type="Proteomes" id="UP000265801"/>
    </source>
</evidence>
<dbReference type="Gene3D" id="3.10.180.10">
    <property type="entry name" value="2,3-Dihydroxybiphenyl 1,2-Dioxygenase, domain 1"/>
    <property type="match status" value="1"/>
</dbReference>
<keyword evidence="3" id="KW-1185">Reference proteome</keyword>
<dbReference type="InterPro" id="IPR037523">
    <property type="entry name" value="VOC_core"/>
</dbReference>
<name>A0A3A1QQ91_9BACI</name>
<dbReference type="PANTHER" id="PTHR39175">
    <property type="entry name" value="FAMILY PROTEIN, PUTATIVE (AFU_ORTHOLOGUE AFUA_3G15060)-RELATED"/>
    <property type="match status" value="1"/>
</dbReference>
<dbReference type="RefSeq" id="WP_119548936.1">
    <property type="nucleotide sequence ID" value="NZ_QXIR01000034.1"/>
</dbReference>
<dbReference type="AlphaFoldDB" id="A0A3A1QQ91"/>
<dbReference type="SUPFAM" id="SSF54593">
    <property type="entry name" value="Glyoxalase/Bleomycin resistance protein/Dihydroxybiphenyl dioxygenase"/>
    <property type="match status" value="1"/>
</dbReference>
<feature type="domain" description="VOC" evidence="1">
    <location>
        <begin position="7"/>
        <end position="121"/>
    </location>
</feature>
<protein>
    <submittedName>
        <fullName evidence="2">Glyoxalase</fullName>
    </submittedName>
</protein>
<evidence type="ECO:0000313" key="2">
    <source>
        <dbReference type="EMBL" id="RIW29275.1"/>
    </source>
</evidence>
<proteinExistence type="predicted"/>
<dbReference type="PROSITE" id="PS51819">
    <property type="entry name" value="VOC"/>
    <property type="match status" value="1"/>
</dbReference>
<accession>A0A3A1QQ91</accession>
<dbReference type="EMBL" id="QXIR01000034">
    <property type="protein sequence ID" value="RIW29275.1"/>
    <property type="molecule type" value="Genomic_DNA"/>
</dbReference>
<dbReference type="PANTHER" id="PTHR39175:SF1">
    <property type="entry name" value="FAMILY PROTEIN, PUTATIVE (AFU_ORTHOLOGUE AFUA_3G15060)-RELATED"/>
    <property type="match status" value="1"/>
</dbReference>
<organism evidence="2 3">
    <name type="scientific">Bacillus salacetis</name>
    <dbReference type="NCBI Taxonomy" id="2315464"/>
    <lineage>
        <taxon>Bacteria</taxon>
        <taxon>Bacillati</taxon>
        <taxon>Bacillota</taxon>
        <taxon>Bacilli</taxon>
        <taxon>Bacillales</taxon>
        <taxon>Bacillaceae</taxon>
        <taxon>Bacillus</taxon>
    </lineage>
</organism>
<dbReference type="OrthoDB" id="9813630at2"/>
<dbReference type="Pfam" id="PF00903">
    <property type="entry name" value="Glyoxalase"/>
    <property type="match status" value="1"/>
</dbReference>
<dbReference type="Proteomes" id="UP000265801">
    <property type="component" value="Unassembled WGS sequence"/>
</dbReference>
<dbReference type="InterPro" id="IPR004360">
    <property type="entry name" value="Glyas_Fos-R_dOase_dom"/>
</dbReference>
<reference evidence="2 3" key="1">
    <citation type="submission" date="2018-09" db="EMBL/GenBank/DDBJ databases">
        <title>Bacillus saliacetes sp. nov., isolated from Thai shrimp paste (Ka-pi).</title>
        <authorList>
            <person name="Daroonpunt R."/>
            <person name="Tanasupawat S."/>
            <person name="Yiamsombut S."/>
        </authorList>
    </citation>
    <scope>NUCLEOTIDE SEQUENCE [LARGE SCALE GENOMIC DNA]</scope>
    <source>
        <strain evidence="2 3">SKP7-4</strain>
    </source>
</reference>
<evidence type="ECO:0000259" key="1">
    <source>
        <dbReference type="PROSITE" id="PS51819"/>
    </source>
</evidence>
<comment type="caution">
    <text evidence="2">The sequence shown here is derived from an EMBL/GenBank/DDBJ whole genome shotgun (WGS) entry which is preliminary data.</text>
</comment>
<gene>
    <name evidence="2" type="ORF">D3H55_19290</name>
</gene>